<comment type="caution">
    <text evidence="1">The sequence shown here is derived from an EMBL/GenBank/DDBJ whole genome shotgun (WGS) entry which is preliminary data.</text>
</comment>
<dbReference type="AlphaFoldDB" id="A0A0C2NKI7"/>
<accession>A0A0C2NKI7</accession>
<keyword evidence="2" id="KW-1185">Reference proteome</keyword>
<sequence>MEHSWQPNQMNHEMPENVLPIALKTRIKFQIHPDQSNKKTYRYYRTLKVNATKISVNYDERYIFKADETVRFYKMRPNKILNHGSAFRIDKNVSSRIKNFYYAPACDEEKDLLSIDQMNVFDHVAIVVKGISPVSWRKLVFKGISGSLYTIGMGPSFRILESVAMVNGEVIIEFLKIVI</sequence>
<proteinExistence type="predicted"/>
<protein>
    <submittedName>
        <fullName evidence="1">Uncharacterized protein</fullName>
    </submittedName>
</protein>
<evidence type="ECO:0000313" key="2">
    <source>
        <dbReference type="Proteomes" id="UP000031668"/>
    </source>
</evidence>
<dbReference type="EMBL" id="JWZT01000387">
    <property type="protein sequence ID" value="KII74512.1"/>
    <property type="molecule type" value="Genomic_DNA"/>
</dbReference>
<name>A0A0C2NKI7_THEKT</name>
<evidence type="ECO:0000313" key="1">
    <source>
        <dbReference type="EMBL" id="KII74512.1"/>
    </source>
</evidence>
<dbReference type="Proteomes" id="UP000031668">
    <property type="component" value="Unassembled WGS sequence"/>
</dbReference>
<reference evidence="1 2" key="1">
    <citation type="journal article" date="2014" name="Genome Biol. Evol.">
        <title>The genome of the myxosporean Thelohanellus kitauei shows adaptations to nutrient acquisition within its fish host.</title>
        <authorList>
            <person name="Yang Y."/>
            <person name="Xiong J."/>
            <person name="Zhou Z."/>
            <person name="Huo F."/>
            <person name="Miao W."/>
            <person name="Ran C."/>
            <person name="Liu Y."/>
            <person name="Zhang J."/>
            <person name="Feng J."/>
            <person name="Wang M."/>
            <person name="Wang M."/>
            <person name="Wang L."/>
            <person name="Yao B."/>
        </authorList>
    </citation>
    <scope>NUCLEOTIDE SEQUENCE [LARGE SCALE GENOMIC DNA]</scope>
    <source>
        <strain evidence="1">Wuqing</strain>
    </source>
</reference>
<organism evidence="1 2">
    <name type="scientific">Thelohanellus kitauei</name>
    <name type="common">Myxosporean</name>
    <dbReference type="NCBI Taxonomy" id="669202"/>
    <lineage>
        <taxon>Eukaryota</taxon>
        <taxon>Metazoa</taxon>
        <taxon>Cnidaria</taxon>
        <taxon>Myxozoa</taxon>
        <taxon>Myxosporea</taxon>
        <taxon>Bivalvulida</taxon>
        <taxon>Platysporina</taxon>
        <taxon>Myxobolidae</taxon>
        <taxon>Thelohanellus</taxon>
    </lineage>
</organism>
<gene>
    <name evidence="1" type="ORF">RF11_10588</name>
</gene>